<sequence length="98" mass="11221">MTSALNKMGLDEIIKESVREVVREEIQAALASFQQQSQPNKVMRVKEAAAYLNIAACRMYELANNPQFPVIREGRKLLFLQKDLEAWLEAQKAKKNDI</sequence>
<keyword evidence="3" id="KW-1185">Reference proteome</keyword>
<dbReference type="Pfam" id="PF12728">
    <property type="entry name" value="HTH_17"/>
    <property type="match status" value="1"/>
</dbReference>
<feature type="domain" description="Helix-turn-helix" evidence="1">
    <location>
        <begin position="43"/>
        <end position="91"/>
    </location>
</feature>
<dbReference type="InterPro" id="IPR038148">
    <property type="entry name" value="Tn1545/Tn916_Xis"/>
</dbReference>
<evidence type="ECO:0000313" key="2">
    <source>
        <dbReference type="EMBL" id="ALV83463.1"/>
    </source>
</evidence>
<dbReference type="RefSeq" id="YP_009830045.1">
    <property type="nucleotide sequence ID" value="NC_048633.1"/>
</dbReference>
<dbReference type="NCBIfam" id="TIGR01764">
    <property type="entry name" value="excise"/>
    <property type="match status" value="1"/>
</dbReference>
<name>A0A0U3ULL9_9CAUD</name>
<dbReference type="Proteomes" id="UP000260420">
    <property type="component" value="Segment"/>
</dbReference>
<reference evidence="2 3" key="1">
    <citation type="journal article" date="2016" name="Genome Announc.">
        <title>Genome Sequence of Bacillus cereus Phage vB_BceS-MY192.</title>
        <authorList>
            <person name="Yang Y."/>
            <person name="Zhan L."/>
            <person name="Chen J."/>
            <person name="Zhang Y."/>
            <person name="Sun Y."/>
            <person name="Yang Z."/>
            <person name="Jiang L."/>
            <person name="Zhu H."/>
            <person name="Zhang Y."/>
            <person name="Lu Y."/>
            <person name="Mei L."/>
        </authorList>
    </citation>
    <scope>NUCLEOTIDE SEQUENCE [LARGE SCALE GENOMIC DNA]</scope>
</reference>
<proteinExistence type="predicted"/>
<dbReference type="KEGG" id="vg:55599459"/>
<dbReference type="Gene3D" id="3.90.105.50">
    <property type="match status" value="1"/>
</dbReference>
<dbReference type="EMBL" id="KT725776">
    <property type="protein sequence ID" value="ALV83463.1"/>
    <property type="molecule type" value="Genomic_DNA"/>
</dbReference>
<accession>A0A0U3ULL9</accession>
<dbReference type="GO" id="GO:0003677">
    <property type="term" value="F:DNA binding"/>
    <property type="evidence" value="ECO:0007669"/>
    <property type="project" value="InterPro"/>
</dbReference>
<protein>
    <recommendedName>
        <fullName evidence="1">Helix-turn-helix domain-containing protein</fullName>
    </recommendedName>
</protein>
<organism evidence="2 3">
    <name type="scientific">Bacillus phage vB_BceS-MY192</name>
    <dbReference type="NCBI Taxonomy" id="1759525"/>
    <lineage>
        <taxon>Viruses</taxon>
        <taxon>Duplodnaviria</taxon>
        <taxon>Heunggongvirae</taxon>
        <taxon>Uroviricota</taxon>
        <taxon>Caudoviricetes</taxon>
        <taxon>Hubeivirus</taxon>
        <taxon>Hubeivirus MY192</taxon>
    </lineage>
</organism>
<evidence type="ECO:0000313" key="3">
    <source>
        <dbReference type="Proteomes" id="UP000260420"/>
    </source>
</evidence>
<dbReference type="InterPro" id="IPR010093">
    <property type="entry name" value="SinI_DNA-bd"/>
</dbReference>
<dbReference type="InterPro" id="IPR041657">
    <property type="entry name" value="HTH_17"/>
</dbReference>
<dbReference type="GeneID" id="55599459"/>
<evidence type="ECO:0000259" key="1">
    <source>
        <dbReference type="Pfam" id="PF12728"/>
    </source>
</evidence>